<sequence>MQFLGGATESVGGVALLVTPEPTLLTKVAGAGLVVHGSDMMSTGLQQLWTGKSEMSLTQQGLLSIGLSEDQAMIADASLSLVAGGAGAYSKVDRMLKLGSVTRNSYHEGLGALRKTADEMISNGYSYEEVLTQMVPARNNLKGMVRLADDGFNKGIAELRNYFKYGNKLGPSVDDVTKNFTQNGKVDWKSAFDNLWKTSADFDKFK</sequence>
<protein>
    <submittedName>
        <fullName evidence="1">Uncharacterized protein</fullName>
    </submittedName>
</protein>
<dbReference type="EMBL" id="BMWX01000005">
    <property type="protein sequence ID" value="GGZ35294.1"/>
    <property type="molecule type" value="Genomic_DNA"/>
</dbReference>
<dbReference type="AlphaFoldDB" id="A0A918Q5Z3"/>
<dbReference type="Proteomes" id="UP000619457">
    <property type="component" value="Unassembled WGS sequence"/>
</dbReference>
<reference evidence="1" key="1">
    <citation type="journal article" date="2014" name="Int. J. Syst. Evol. Microbiol.">
        <title>Complete genome sequence of Corynebacterium casei LMG S-19264T (=DSM 44701T), isolated from a smear-ripened cheese.</title>
        <authorList>
            <consortium name="US DOE Joint Genome Institute (JGI-PGF)"/>
            <person name="Walter F."/>
            <person name="Albersmeier A."/>
            <person name="Kalinowski J."/>
            <person name="Ruckert C."/>
        </authorList>
    </citation>
    <scope>NUCLEOTIDE SEQUENCE</scope>
    <source>
        <strain evidence="1">KCTC 12368</strain>
    </source>
</reference>
<reference evidence="1" key="2">
    <citation type="submission" date="2020-09" db="EMBL/GenBank/DDBJ databases">
        <authorList>
            <person name="Sun Q."/>
            <person name="Kim S."/>
        </authorList>
    </citation>
    <scope>NUCLEOTIDE SEQUENCE</scope>
    <source>
        <strain evidence="1">KCTC 12368</strain>
    </source>
</reference>
<evidence type="ECO:0000313" key="2">
    <source>
        <dbReference type="Proteomes" id="UP000619457"/>
    </source>
</evidence>
<keyword evidence="2" id="KW-1185">Reference proteome</keyword>
<evidence type="ECO:0000313" key="1">
    <source>
        <dbReference type="EMBL" id="GGZ35294.1"/>
    </source>
</evidence>
<name>A0A918Q5Z3_9BACT</name>
<organism evidence="1 2">
    <name type="scientific">Echinicola pacifica</name>
    <dbReference type="NCBI Taxonomy" id="346377"/>
    <lineage>
        <taxon>Bacteria</taxon>
        <taxon>Pseudomonadati</taxon>
        <taxon>Bacteroidota</taxon>
        <taxon>Cytophagia</taxon>
        <taxon>Cytophagales</taxon>
        <taxon>Cyclobacteriaceae</taxon>
        <taxon>Echinicola</taxon>
    </lineage>
</organism>
<gene>
    <name evidence="1" type="ORF">GCM10007049_30900</name>
</gene>
<proteinExistence type="predicted"/>
<comment type="caution">
    <text evidence="1">The sequence shown here is derived from an EMBL/GenBank/DDBJ whole genome shotgun (WGS) entry which is preliminary data.</text>
</comment>
<accession>A0A918Q5Z3</accession>